<keyword evidence="1" id="KW-0812">Transmembrane</keyword>
<gene>
    <name evidence="2" type="ORF">EPV75_10825</name>
</gene>
<keyword evidence="3" id="KW-1185">Reference proteome</keyword>
<dbReference type="AlphaFoldDB" id="A0A410H6Z9"/>
<organism evidence="2 3">
    <name type="scientific">Hydrogenovibrio thermophilus</name>
    <dbReference type="NCBI Taxonomy" id="265883"/>
    <lineage>
        <taxon>Bacteria</taxon>
        <taxon>Pseudomonadati</taxon>
        <taxon>Pseudomonadota</taxon>
        <taxon>Gammaproteobacteria</taxon>
        <taxon>Thiotrichales</taxon>
        <taxon>Piscirickettsiaceae</taxon>
        <taxon>Hydrogenovibrio</taxon>
    </lineage>
</organism>
<sequence length="47" mass="5541">MTTSDWAGLIITVVVFFGMLYTFARTLRPSKREELEKEKFKILDEDD</sequence>
<dbReference type="EMBL" id="CP035033">
    <property type="protein sequence ID" value="QAB16510.1"/>
    <property type="molecule type" value="Genomic_DNA"/>
</dbReference>
<feature type="transmembrane region" description="Helical" evidence="1">
    <location>
        <begin position="6"/>
        <end position="24"/>
    </location>
</feature>
<dbReference type="KEGG" id="htr:EPV75_10825"/>
<accession>A0A410H6Z9</accession>
<keyword evidence="1" id="KW-0472">Membrane</keyword>
<keyword evidence="1" id="KW-1133">Transmembrane helix</keyword>
<proteinExistence type="predicted"/>
<evidence type="ECO:0000256" key="1">
    <source>
        <dbReference type="SAM" id="Phobius"/>
    </source>
</evidence>
<evidence type="ECO:0000313" key="2">
    <source>
        <dbReference type="EMBL" id="QAB16510.1"/>
    </source>
</evidence>
<protein>
    <submittedName>
        <fullName evidence="2">Cbb3-type cytochrome c oxidase subunit 3</fullName>
    </submittedName>
</protein>
<evidence type="ECO:0000313" key="3">
    <source>
        <dbReference type="Proteomes" id="UP000285478"/>
    </source>
</evidence>
<name>A0A410H6Z9_9GAMM</name>
<dbReference type="Proteomes" id="UP000285478">
    <property type="component" value="Chromosome"/>
</dbReference>
<reference evidence="2 3" key="1">
    <citation type="journal article" date="2018" name="Environ. Microbiol.">
        <title>Genomes of ubiquitous marine and hypersaline Hydrogenovibrio, Thiomicrorhabdus and Thiomicrospira spp. encode a diversity of mechanisms to sustain chemolithoautotrophy in heterogeneous environments.</title>
        <authorList>
            <person name="Scott K.M."/>
            <person name="Williams J."/>
            <person name="Porter C.M.B."/>
            <person name="Russel S."/>
            <person name="Harmer T.L."/>
            <person name="Paul J.H."/>
            <person name="Antonen K.M."/>
            <person name="Bridges M.K."/>
            <person name="Camper G.J."/>
            <person name="Campla C.K."/>
            <person name="Casella L.G."/>
            <person name="Chase E."/>
            <person name="Conrad J.W."/>
            <person name="Cruz M.C."/>
            <person name="Dunlap D.S."/>
            <person name="Duran L."/>
            <person name="Fahsbender E.M."/>
            <person name="Goldsmith D.B."/>
            <person name="Keeley R.F."/>
            <person name="Kondoff M.R."/>
            <person name="Kussy B.I."/>
            <person name="Lane M.K."/>
            <person name="Lawler S."/>
            <person name="Leigh B.A."/>
            <person name="Lewis C."/>
            <person name="Lostal L.M."/>
            <person name="Marking D."/>
            <person name="Mancera P.A."/>
            <person name="McClenthan E.C."/>
            <person name="McIntyre E.A."/>
            <person name="Mine J.A."/>
            <person name="Modi S."/>
            <person name="Moore B.D."/>
            <person name="Morgan W.A."/>
            <person name="Nelson K.M."/>
            <person name="Nguyen K.N."/>
            <person name="Ogburn N."/>
            <person name="Parrino D.G."/>
            <person name="Pedapudi A.D."/>
            <person name="Pelham R.P."/>
            <person name="Preece A.M."/>
            <person name="Rampersad E.A."/>
            <person name="Richardson J.C."/>
            <person name="Rodgers C.M."/>
            <person name="Schaffer B.L."/>
            <person name="Sheridan N.E."/>
            <person name="Solone M.R."/>
            <person name="Staley Z.R."/>
            <person name="Tabuchi M."/>
            <person name="Waide R.J."/>
            <person name="Wanjugi P.W."/>
            <person name="Young S."/>
            <person name="Clum A."/>
            <person name="Daum C."/>
            <person name="Huntemann M."/>
            <person name="Ivanova N."/>
            <person name="Kyrpides N."/>
            <person name="Mikhailova N."/>
            <person name="Palaniappan K."/>
            <person name="Pillay M."/>
            <person name="Reddy T.B.K."/>
            <person name="Shapiro N."/>
            <person name="Stamatis D."/>
            <person name="Varghese N."/>
            <person name="Woyke T."/>
            <person name="Boden R."/>
            <person name="Freyermuth S.K."/>
            <person name="Kerfeld C.A."/>
        </authorList>
    </citation>
    <scope>NUCLEOTIDE SEQUENCE [LARGE SCALE GENOMIC DNA]</scope>
    <source>
        <strain evidence="2 3">JR-2</strain>
    </source>
</reference>